<keyword evidence="2" id="KW-0732">Signal</keyword>
<evidence type="ECO:0000256" key="2">
    <source>
        <dbReference type="SAM" id="SignalP"/>
    </source>
</evidence>
<feature type="compositionally biased region" description="Basic and acidic residues" evidence="1">
    <location>
        <begin position="120"/>
        <end position="142"/>
    </location>
</feature>
<dbReference type="EMBL" id="CAJPDQ010000016">
    <property type="protein sequence ID" value="CAF9920947.1"/>
    <property type="molecule type" value="Genomic_DNA"/>
</dbReference>
<comment type="caution">
    <text evidence="3">The sequence shown here is derived from an EMBL/GenBank/DDBJ whole genome shotgun (WGS) entry which is preliminary data.</text>
</comment>
<feature type="signal peptide" evidence="2">
    <location>
        <begin position="1"/>
        <end position="18"/>
    </location>
</feature>
<dbReference type="AlphaFoldDB" id="A0A8H3IAI4"/>
<protein>
    <submittedName>
        <fullName evidence="3">Uncharacterized protein</fullName>
    </submittedName>
</protein>
<feature type="compositionally biased region" description="Basic and acidic residues" evidence="1">
    <location>
        <begin position="155"/>
        <end position="164"/>
    </location>
</feature>
<keyword evidence="4" id="KW-1185">Reference proteome</keyword>
<name>A0A8H3IAI4_9LECA</name>
<feature type="compositionally biased region" description="Basic and acidic residues" evidence="1">
    <location>
        <begin position="262"/>
        <end position="271"/>
    </location>
</feature>
<feature type="compositionally biased region" description="Basic and acidic residues" evidence="1">
    <location>
        <begin position="174"/>
        <end position="198"/>
    </location>
</feature>
<feature type="chain" id="PRO_5034929840" evidence="2">
    <location>
        <begin position="19"/>
        <end position="271"/>
    </location>
</feature>
<accession>A0A8H3IAI4</accession>
<evidence type="ECO:0000313" key="3">
    <source>
        <dbReference type="EMBL" id="CAF9920947.1"/>
    </source>
</evidence>
<evidence type="ECO:0000256" key="1">
    <source>
        <dbReference type="SAM" id="MobiDB-lite"/>
    </source>
</evidence>
<evidence type="ECO:0000313" key="4">
    <source>
        <dbReference type="Proteomes" id="UP000664169"/>
    </source>
</evidence>
<gene>
    <name evidence="3" type="ORF">GOMPHAMPRED_002185</name>
</gene>
<feature type="compositionally biased region" description="Polar residues" evidence="1">
    <location>
        <begin position="94"/>
        <end position="114"/>
    </location>
</feature>
<feature type="region of interest" description="Disordered" evidence="1">
    <location>
        <begin position="61"/>
        <end position="271"/>
    </location>
</feature>
<reference evidence="3" key="1">
    <citation type="submission" date="2021-03" db="EMBL/GenBank/DDBJ databases">
        <authorList>
            <person name="Tagirdzhanova G."/>
        </authorList>
    </citation>
    <scope>NUCLEOTIDE SEQUENCE</scope>
</reference>
<proteinExistence type="predicted"/>
<sequence>MLFTTARYLLLLASLSTAYHEFDYIKIPRSFAQDVDRRVPKLSRRSESMLIVRNHDDLAGFLQPRAKSPPASPPRQSPTGLKAASSSPDRRKSPSGSSPRQPAASQKTSPTSSPGKHKKPDGLHHNPFFKESDRISTKRLEELFPPSKARPLELSIDKPGKRESPAGPSSSNHKKPDGLYHNPFFKESDRISSKRLEELFPPSKGRPLALSIDKPKKRPASPDHDSGESPMGPSRSRPQTQGLDSRPESSKVEASSGGTPDIDPKRQRKNE</sequence>
<organism evidence="3 4">
    <name type="scientific">Gomphillus americanus</name>
    <dbReference type="NCBI Taxonomy" id="1940652"/>
    <lineage>
        <taxon>Eukaryota</taxon>
        <taxon>Fungi</taxon>
        <taxon>Dikarya</taxon>
        <taxon>Ascomycota</taxon>
        <taxon>Pezizomycotina</taxon>
        <taxon>Lecanoromycetes</taxon>
        <taxon>OSLEUM clade</taxon>
        <taxon>Ostropomycetidae</taxon>
        <taxon>Ostropales</taxon>
        <taxon>Graphidaceae</taxon>
        <taxon>Gomphilloideae</taxon>
        <taxon>Gomphillus</taxon>
    </lineage>
</organism>
<dbReference type="Proteomes" id="UP000664169">
    <property type="component" value="Unassembled WGS sequence"/>
</dbReference>